<feature type="signal peptide" evidence="1">
    <location>
        <begin position="1"/>
        <end position="20"/>
    </location>
</feature>
<name>A0A250IMQ5_9BACT</name>
<dbReference type="KEGG" id="mbd:MEBOL_006010"/>
<dbReference type="RefSeq" id="WP_095980701.1">
    <property type="nucleotide sequence ID" value="NZ_CP022163.1"/>
</dbReference>
<accession>A0A250IMQ5</accession>
<dbReference type="Proteomes" id="UP000217289">
    <property type="component" value="Chromosome"/>
</dbReference>
<dbReference type="AlphaFoldDB" id="A0A250IMQ5"/>
<evidence type="ECO:0008006" key="4">
    <source>
        <dbReference type="Google" id="ProtNLM"/>
    </source>
</evidence>
<evidence type="ECO:0000256" key="1">
    <source>
        <dbReference type="SAM" id="SignalP"/>
    </source>
</evidence>
<evidence type="ECO:0000313" key="2">
    <source>
        <dbReference type="EMBL" id="ATB32530.1"/>
    </source>
</evidence>
<keyword evidence="3" id="KW-1185">Reference proteome</keyword>
<dbReference type="PROSITE" id="PS51257">
    <property type="entry name" value="PROKAR_LIPOPROTEIN"/>
    <property type="match status" value="1"/>
</dbReference>
<reference evidence="2 3" key="1">
    <citation type="submission" date="2017-06" db="EMBL/GenBank/DDBJ databases">
        <authorList>
            <person name="Kim H.J."/>
            <person name="Triplett B.A."/>
        </authorList>
    </citation>
    <scope>NUCLEOTIDE SEQUENCE [LARGE SCALE GENOMIC DNA]</scope>
    <source>
        <strain evidence="2 3">DSM 14713</strain>
    </source>
</reference>
<feature type="chain" id="PRO_5012106078" description="Lipoprotein" evidence="1">
    <location>
        <begin position="21"/>
        <end position="147"/>
    </location>
</feature>
<keyword evidence="1" id="KW-0732">Signal</keyword>
<gene>
    <name evidence="2" type="ORF">MEBOL_006010</name>
</gene>
<dbReference type="EMBL" id="CP022163">
    <property type="protein sequence ID" value="ATB32530.1"/>
    <property type="molecule type" value="Genomic_DNA"/>
</dbReference>
<protein>
    <recommendedName>
        <fullName evidence="4">Lipoprotein</fullName>
    </recommendedName>
</protein>
<sequence>MKRLVLPALLALASTGCMHAQAPLVPEPDEAGKCELIQTLMREQLPQRLLQGLVEDGHSSPTQVLVFVRKPDDAVLERLFAGDPSCEGPAFKVVREITGESLVLFLQPQGDGYVYDAQRASPERMSLGGEAKGAVRKREGVWAASSI</sequence>
<proteinExistence type="predicted"/>
<organism evidence="2 3">
    <name type="scientific">Melittangium boletus DSM 14713</name>
    <dbReference type="NCBI Taxonomy" id="1294270"/>
    <lineage>
        <taxon>Bacteria</taxon>
        <taxon>Pseudomonadati</taxon>
        <taxon>Myxococcota</taxon>
        <taxon>Myxococcia</taxon>
        <taxon>Myxococcales</taxon>
        <taxon>Cystobacterineae</taxon>
        <taxon>Archangiaceae</taxon>
        <taxon>Melittangium</taxon>
    </lineage>
</organism>
<dbReference type="OrthoDB" id="5382036at2"/>
<evidence type="ECO:0000313" key="3">
    <source>
        <dbReference type="Proteomes" id="UP000217289"/>
    </source>
</evidence>